<reference evidence="3" key="1">
    <citation type="journal article" date="2019" name="Int. J. Syst. Evol. Microbiol.">
        <title>The Global Catalogue of Microorganisms (GCM) 10K type strain sequencing project: providing services to taxonomists for standard genome sequencing and annotation.</title>
        <authorList>
            <consortium name="The Broad Institute Genomics Platform"/>
            <consortium name="The Broad Institute Genome Sequencing Center for Infectious Disease"/>
            <person name="Wu L."/>
            <person name="Ma J."/>
        </authorList>
    </citation>
    <scope>NUCLEOTIDE SEQUENCE [LARGE SCALE GENOMIC DNA]</scope>
    <source>
        <strain evidence="3">JCM 11650</strain>
    </source>
</reference>
<proteinExistence type="predicted"/>
<protein>
    <submittedName>
        <fullName evidence="2">DUF4307 domain-containing protein</fullName>
    </submittedName>
</protein>
<feature type="transmembrane region" description="Helical" evidence="1">
    <location>
        <begin position="24"/>
        <end position="45"/>
    </location>
</feature>
<comment type="caution">
    <text evidence="2">The sequence shown here is derived from an EMBL/GenBank/DDBJ whole genome shotgun (WGS) entry which is preliminary data.</text>
</comment>
<keyword evidence="1" id="KW-0472">Membrane</keyword>
<name>A0ABW4PXA4_9MICO</name>
<dbReference type="RefSeq" id="WP_137770177.1">
    <property type="nucleotide sequence ID" value="NZ_BAAAIS010000002.1"/>
</dbReference>
<sequence>MSDSPARDTARYGGPLVPRRTARLLLVLGAAVALVVLVLVGLRFADQPVRSELVSYDHVGEHAIRVDFTVTMDPGDAATCTIQAMNDGRAQVGFVEVPIPAQTERRTAHTVTISTQGEAVSAEILDCSPV</sequence>
<evidence type="ECO:0000313" key="2">
    <source>
        <dbReference type="EMBL" id="MFD1835437.1"/>
    </source>
</evidence>
<dbReference type="InterPro" id="IPR025443">
    <property type="entry name" value="DUF4307"/>
</dbReference>
<accession>A0ABW4PXA4</accession>
<keyword evidence="3" id="KW-1185">Reference proteome</keyword>
<keyword evidence="1" id="KW-1133">Transmembrane helix</keyword>
<evidence type="ECO:0000313" key="3">
    <source>
        <dbReference type="Proteomes" id="UP001597280"/>
    </source>
</evidence>
<dbReference type="Pfam" id="PF14155">
    <property type="entry name" value="DUF4307"/>
    <property type="match status" value="1"/>
</dbReference>
<organism evidence="2 3">
    <name type="scientific">Brachybacterium rhamnosum</name>
    <dbReference type="NCBI Taxonomy" id="173361"/>
    <lineage>
        <taxon>Bacteria</taxon>
        <taxon>Bacillati</taxon>
        <taxon>Actinomycetota</taxon>
        <taxon>Actinomycetes</taxon>
        <taxon>Micrococcales</taxon>
        <taxon>Dermabacteraceae</taxon>
        <taxon>Brachybacterium</taxon>
    </lineage>
</organism>
<keyword evidence="1" id="KW-0812">Transmembrane</keyword>
<evidence type="ECO:0000256" key="1">
    <source>
        <dbReference type="SAM" id="Phobius"/>
    </source>
</evidence>
<dbReference type="Proteomes" id="UP001597280">
    <property type="component" value="Unassembled WGS sequence"/>
</dbReference>
<dbReference type="EMBL" id="JBHUFL010000002">
    <property type="protein sequence ID" value="MFD1835437.1"/>
    <property type="molecule type" value="Genomic_DNA"/>
</dbReference>
<gene>
    <name evidence="2" type="ORF">ACFSDA_10160</name>
</gene>